<dbReference type="GO" id="GO:0016791">
    <property type="term" value="F:phosphatase activity"/>
    <property type="evidence" value="ECO:0007669"/>
    <property type="project" value="TreeGrafter"/>
</dbReference>
<accession>A0A9D0Z841</accession>
<protein>
    <submittedName>
        <fullName evidence="1">HAD family phosphatase</fullName>
    </submittedName>
</protein>
<dbReference type="InterPro" id="IPR006439">
    <property type="entry name" value="HAD-SF_hydro_IA"/>
</dbReference>
<dbReference type="PRINTS" id="PR00413">
    <property type="entry name" value="HADHALOGNASE"/>
</dbReference>
<comment type="caution">
    <text evidence="1">The sequence shown here is derived from an EMBL/GenBank/DDBJ whole genome shotgun (WGS) entry which is preliminary data.</text>
</comment>
<evidence type="ECO:0000313" key="2">
    <source>
        <dbReference type="Proteomes" id="UP000886887"/>
    </source>
</evidence>
<dbReference type="InterPro" id="IPR023198">
    <property type="entry name" value="PGP-like_dom2"/>
</dbReference>
<dbReference type="SFLD" id="SFLDG01135">
    <property type="entry name" value="C1.5.6:_HAD__Beta-PGM__Phospha"/>
    <property type="match status" value="1"/>
</dbReference>
<reference evidence="1" key="1">
    <citation type="submission" date="2020-10" db="EMBL/GenBank/DDBJ databases">
        <authorList>
            <person name="Gilroy R."/>
        </authorList>
    </citation>
    <scope>NUCLEOTIDE SEQUENCE</scope>
    <source>
        <strain evidence="1">ChiSxjej2B14-6234</strain>
    </source>
</reference>
<name>A0A9D0Z841_9FIRM</name>
<dbReference type="PANTHER" id="PTHR18901">
    <property type="entry name" value="2-DEOXYGLUCOSE-6-PHOSPHATE PHOSPHATASE 2"/>
    <property type="match status" value="1"/>
</dbReference>
<dbReference type="SFLD" id="SFLDG01129">
    <property type="entry name" value="C1.5:_HAD__Beta-PGM__Phosphata"/>
    <property type="match status" value="1"/>
</dbReference>
<organism evidence="1 2">
    <name type="scientific">Candidatus Onthenecus intestinigallinarum</name>
    <dbReference type="NCBI Taxonomy" id="2840875"/>
    <lineage>
        <taxon>Bacteria</taxon>
        <taxon>Bacillati</taxon>
        <taxon>Bacillota</taxon>
        <taxon>Clostridia</taxon>
        <taxon>Eubacteriales</taxon>
        <taxon>Candidatus Onthenecus</taxon>
    </lineage>
</organism>
<evidence type="ECO:0000313" key="1">
    <source>
        <dbReference type="EMBL" id="HIQ70600.1"/>
    </source>
</evidence>
<proteinExistence type="predicted"/>
<dbReference type="NCBIfam" id="TIGR01509">
    <property type="entry name" value="HAD-SF-IA-v3"/>
    <property type="match status" value="1"/>
</dbReference>
<dbReference type="InterPro" id="IPR036412">
    <property type="entry name" value="HAD-like_sf"/>
</dbReference>
<dbReference type="Pfam" id="PF00702">
    <property type="entry name" value="Hydrolase"/>
    <property type="match status" value="1"/>
</dbReference>
<dbReference type="CDD" id="cd07505">
    <property type="entry name" value="HAD_BPGM-like"/>
    <property type="match status" value="1"/>
</dbReference>
<reference evidence="1" key="2">
    <citation type="journal article" date="2021" name="PeerJ">
        <title>Extensive microbial diversity within the chicken gut microbiome revealed by metagenomics and culture.</title>
        <authorList>
            <person name="Gilroy R."/>
            <person name="Ravi A."/>
            <person name="Getino M."/>
            <person name="Pursley I."/>
            <person name="Horton D.L."/>
            <person name="Alikhan N.F."/>
            <person name="Baker D."/>
            <person name="Gharbi K."/>
            <person name="Hall N."/>
            <person name="Watson M."/>
            <person name="Adriaenssens E.M."/>
            <person name="Foster-Nyarko E."/>
            <person name="Jarju S."/>
            <person name="Secka A."/>
            <person name="Antonio M."/>
            <person name="Oren A."/>
            <person name="Chaudhuri R.R."/>
            <person name="La Ragione R."/>
            <person name="Hildebrand F."/>
            <person name="Pallen M.J."/>
        </authorList>
    </citation>
    <scope>NUCLEOTIDE SEQUENCE</scope>
    <source>
        <strain evidence="1">ChiSxjej2B14-6234</strain>
    </source>
</reference>
<dbReference type="Proteomes" id="UP000886887">
    <property type="component" value="Unassembled WGS sequence"/>
</dbReference>
<dbReference type="SUPFAM" id="SSF56784">
    <property type="entry name" value="HAD-like"/>
    <property type="match status" value="1"/>
</dbReference>
<gene>
    <name evidence="1" type="ORF">IAB73_00060</name>
</gene>
<dbReference type="EMBL" id="DVFJ01000001">
    <property type="protein sequence ID" value="HIQ70600.1"/>
    <property type="molecule type" value="Genomic_DNA"/>
</dbReference>
<dbReference type="SFLD" id="SFLDS00003">
    <property type="entry name" value="Haloacid_Dehalogenase"/>
    <property type="match status" value="1"/>
</dbReference>
<dbReference type="PANTHER" id="PTHR18901:SF38">
    <property type="entry name" value="PSEUDOURIDINE-5'-PHOSPHATASE"/>
    <property type="match status" value="1"/>
</dbReference>
<dbReference type="InterPro" id="IPR023214">
    <property type="entry name" value="HAD_sf"/>
</dbReference>
<dbReference type="AlphaFoldDB" id="A0A9D0Z841"/>
<sequence length="209" mass="23615">MKAAIFDMDGTVLDSMEQWRAQSVLLLERHGIELSDELSASLRQMSGVMAAKLYAKRFGIKLNMQEIMETYLADMERRYMTEILPKPGVGAYLERLEREGVPCCIATATPRPLAERALARHGLLKRFRFVVSTQEERRGKDDPEFFELTASRLGVTATECTVFEDALYAIQGAKKAGCTVIGVADPTNLSDREEMKRLCVRIIERYAEL</sequence>
<dbReference type="Gene3D" id="1.10.150.240">
    <property type="entry name" value="Putative phosphatase, domain 2"/>
    <property type="match status" value="1"/>
</dbReference>
<dbReference type="Gene3D" id="3.40.50.1000">
    <property type="entry name" value="HAD superfamily/HAD-like"/>
    <property type="match status" value="1"/>
</dbReference>